<comment type="caution">
    <text evidence="2">The sequence shown here is derived from an EMBL/GenBank/DDBJ whole genome shotgun (WGS) entry which is preliminary data.</text>
</comment>
<dbReference type="InterPro" id="IPR051604">
    <property type="entry name" value="Ergot_Alk_Oxidoreductase"/>
</dbReference>
<proteinExistence type="predicted"/>
<dbReference type="Proteomes" id="UP001197093">
    <property type="component" value="Unassembled WGS sequence"/>
</dbReference>
<feature type="domain" description="NmrA-like" evidence="1">
    <location>
        <begin position="4"/>
        <end position="192"/>
    </location>
</feature>
<dbReference type="InterPro" id="IPR008030">
    <property type="entry name" value="NmrA-like"/>
</dbReference>
<dbReference type="AlphaFoldDB" id="A0AAD4ER70"/>
<gene>
    <name evidence="2" type="ORF">NEMBOFW57_008174</name>
</gene>
<name>A0AAD4ER70_9PEZI</name>
<keyword evidence="3" id="KW-1185">Reference proteome</keyword>
<dbReference type="Gene3D" id="3.40.50.720">
    <property type="entry name" value="NAD(P)-binding Rossmann-like Domain"/>
    <property type="match status" value="1"/>
</dbReference>
<dbReference type="SUPFAM" id="SSF51735">
    <property type="entry name" value="NAD(P)-binding Rossmann-fold domains"/>
    <property type="match status" value="1"/>
</dbReference>
<dbReference type="EMBL" id="JAHCVI010000004">
    <property type="protein sequence ID" value="KAG7285880.1"/>
    <property type="molecule type" value="Genomic_DNA"/>
</dbReference>
<evidence type="ECO:0000313" key="3">
    <source>
        <dbReference type="Proteomes" id="UP001197093"/>
    </source>
</evidence>
<evidence type="ECO:0000259" key="1">
    <source>
        <dbReference type="Pfam" id="PF05368"/>
    </source>
</evidence>
<protein>
    <recommendedName>
        <fullName evidence="1">NmrA-like domain-containing protein</fullName>
    </recommendedName>
</protein>
<dbReference type="PANTHER" id="PTHR43162:SF1">
    <property type="entry name" value="PRESTALK A DIFFERENTIATION PROTEIN A"/>
    <property type="match status" value="1"/>
</dbReference>
<organism evidence="2 3">
    <name type="scientific">Staphylotrichum longicolle</name>
    <dbReference type="NCBI Taxonomy" id="669026"/>
    <lineage>
        <taxon>Eukaryota</taxon>
        <taxon>Fungi</taxon>
        <taxon>Dikarya</taxon>
        <taxon>Ascomycota</taxon>
        <taxon>Pezizomycotina</taxon>
        <taxon>Sordariomycetes</taxon>
        <taxon>Sordariomycetidae</taxon>
        <taxon>Sordariales</taxon>
        <taxon>Chaetomiaceae</taxon>
        <taxon>Staphylotrichum</taxon>
    </lineage>
</organism>
<dbReference type="Pfam" id="PF05368">
    <property type="entry name" value="NmrA"/>
    <property type="match status" value="1"/>
</dbReference>
<sequence>MAPNVLIFGATGGVGSFTTLAAHALGANITLAMRDTSKPIPNLPSSLSTSLPRVHADLTDPTSIHTAVTTSHATAAFIYCAFGAPDHMRGAITALKAAGVELVVFLSSSSIKGDVRAVPPSDFIPWQHAQVEIVLEEVFGPAGYVAVRPGYFASNLLVHAKRVAKGEVVTMPYPEAEFDYVVPGDIGRLVAQREVVRAMGKAVGKEVTIEGFTEEEDAVKFVVENLGLPELAAKQLVKGFRAVAEGLDVFEKTEYEEAVANIEKYGGKKATTVYEWVEENKDKFV</sequence>
<reference evidence="2" key="1">
    <citation type="submission" date="2023-02" db="EMBL/GenBank/DDBJ databases">
        <authorList>
            <person name="Palmer J.M."/>
        </authorList>
    </citation>
    <scope>NUCLEOTIDE SEQUENCE</scope>
    <source>
        <strain evidence="2">FW57</strain>
    </source>
</reference>
<evidence type="ECO:0000313" key="2">
    <source>
        <dbReference type="EMBL" id="KAG7285880.1"/>
    </source>
</evidence>
<accession>A0AAD4ER70</accession>
<dbReference type="InterPro" id="IPR036291">
    <property type="entry name" value="NAD(P)-bd_dom_sf"/>
</dbReference>
<dbReference type="PANTHER" id="PTHR43162">
    <property type="match status" value="1"/>
</dbReference>